<dbReference type="EMBL" id="CM032187">
    <property type="protein sequence ID" value="KAG7089011.1"/>
    <property type="molecule type" value="Genomic_DNA"/>
</dbReference>
<reference evidence="2" key="1">
    <citation type="journal article" date="2021" name="Genome Biol. Evol.">
        <title>The assembled and annotated genome of the fairy-ring fungus Marasmius oreades.</title>
        <authorList>
            <person name="Hiltunen M."/>
            <person name="Ament-Velasquez S.L."/>
            <person name="Johannesson H."/>
        </authorList>
    </citation>
    <scope>NUCLEOTIDE SEQUENCE</scope>
    <source>
        <strain evidence="2">03SP1</strain>
    </source>
</reference>
<accession>A0A9P7UQH1</accession>
<dbReference type="CDD" id="cd00084">
    <property type="entry name" value="HMG-box_SF"/>
    <property type="match status" value="1"/>
</dbReference>
<feature type="region of interest" description="Disordered" evidence="1">
    <location>
        <begin position="34"/>
        <end position="101"/>
    </location>
</feature>
<evidence type="ECO:0000256" key="1">
    <source>
        <dbReference type="SAM" id="MobiDB-lite"/>
    </source>
</evidence>
<proteinExistence type="predicted"/>
<name>A0A9P7UQH1_9AGAR</name>
<evidence type="ECO:0008006" key="4">
    <source>
        <dbReference type="Google" id="ProtNLM"/>
    </source>
</evidence>
<feature type="region of interest" description="Disordered" evidence="1">
    <location>
        <begin position="1"/>
        <end position="20"/>
    </location>
</feature>
<dbReference type="RefSeq" id="XP_043005481.1">
    <property type="nucleotide sequence ID" value="XM_043155699.1"/>
</dbReference>
<dbReference type="KEGG" id="more:E1B28_010724"/>
<feature type="compositionally biased region" description="Basic and acidic residues" evidence="1">
    <location>
        <begin position="35"/>
        <end position="44"/>
    </location>
</feature>
<sequence length="101" mass="10932">MPKASVPKAKTKSEKKVRAPSAWNLYIKANLSSWKDAHPGRPFKDAMAALKDQWQDAPENPNKGKQAKPRAKRNSKDPSTSSEPSRSSPGVSSSDVASSDV</sequence>
<feature type="compositionally biased region" description="Low complexity" evidence="1">
    <location>
        <begin position="77"/>
        <end position="101"/>
    </location>
</feature>
<gene>
    <name evidence="2" type="ORF">E1B28_010724</name>
</gene>
<evidence type="ECO:0000313" key="3">
    <source>
        <dbReference type="Proteomes" id="UP001049176"/>
    </source>
</evidence>
<dbReference type="Proteomes" id="UP001049176">
    <property type="component" value="Chromosome 7"/>
</dbReference>
<dbReference type="InterPro" id="IPR036910">
    <property type="entry name" value="HMG_box_dom_sf"/>
</dbReference>
<dbReference type="Gene3D" id="1.10.30.10">
    <property type="entry name" value="High mobility group box domain"/>
    <property type="match status" value="1"/>
</dbReference>
<protein>
    <recommendedName>
        <fullName evidence="4">HMG box domain-containing protein</fullName>
    </recommendedName>
</protein>
<keyword evidence="3" id="KW-1185">Reference proteome</keyword>
<dbReference type="SUPFAM" id="SSF47095">
    <property type="entry name" value="HMG-box"/>
    <property type="match status" value="1"/>
</dbReference>
<comment type="caution">
    <text evidence="2">The sequence shown here is derived from an EMBL/GenBank/DDBJ whole genome shotgun (WGS) entry which is preliminary data.</text>
</comment>
<organism evidence="2 3">
    <name type="scientific">Marasmius oreades</name>
    <name type="common">fairy-ring Marasmius</name>
    <dbReference type="NCBI Taxonomy" id="181124"/>
    <lineage>
        <taxon>Eukaryota</taxon>
        <taxon>Fungi</taxon>
        <taxon>Dikarya</taxon>
        <taxon>Basidiomycota</taxon>
        <taxon>Agaricomycotina</taxon>
        <taxon>Agaricomycetes</taxon>
        <taxon>Agaricomycetidae</taxon>
        <taxon>Agaricales</taxon>
        <taxon>Marasmiineae</taxon>
        <taxon>Marasmiaceae</taxon>
        <taxon>Marasmius</taxon>
    </lineage>
</organism>
<dbReference type="GeneID" id="66079799"/>
<evidence type="ECO:0000313" key="2">
    <source>
        <dbReference type="EMBL" id="KAG7089011.1"/>
    </source>
</evidence>
<dbReference type="OrthoDB" id="3053888at2759"/>
<dbReference type="AlphaFoldDB" id="A0A9P7UQH1"/>